<dbReference type="Gene3D" id="1.25.40.10">
    <property type="entry name" value="Tetratricopeptide repeat domain"/>
    <property type="match status" value="1"/>
</dbReference>
<dbReference type="SUPFAM" id="SSF53187">
    <property type="entry name" value="Zn-dependent exopeptidases"/>
    <property type="match status" value="1"/>
</dbReference>
<sequence length="541" mass="61867">MRVFFTVFFWVALILGAPTSSQARTPSQKAFAEAKRELARLAASPKRQRYRRYWVRVINRFRRVYLRYPESPEAPKALIWTARLYRNLYGYSHRVSDLKEALRRYRLLWEHYPRSPLADDALAEAAGVLRDLLKEPGQAQRLLEILCQRYPHGDQARKFCGLAVSRKRASKEVAPSRTSGPALVKNIRHWSGEDYSRVVVDLNGQVRFQDHALKAHAGRPPRVYVDLTPARLSPYLKPEIPIRDGLLTRVRLGQYRPDTVRVVLDLKSLTSYRTFFLTQPPRVVIDLLGEAPAGPSPLKPPPQGRYSLAQQLGLSIRRVVIDPGHGGHDPGALGLYRLREKDITLKVSRYLAEELEKRGFETLLTRTRDIFLPLIKRPAIANLKRADLFVSIHVNAAPNRRSRGIETYYLSFTTDPEAMRVAALENAISNQSLSDLQNILKKILRNTKLEESRRLAQLVQENLVRELRRRWKGVKDLGVKRAPFLVLVGARMPAVLVEISFITNPVEARRLRDEGYLRDIARGIAQGIVAYAREIQVARKP</sequence>
<protein>
    <recommendedName>
        <fullName evidence="2">N-acetylmuramoyl-L-alanine amidase</fullName>
        <ecNumber evidence="2">3.5.1.28</ecNumber>
    </recommendedName>
</protein>
<dbReference type="InterPro" id="IPR002508">
    <property type="entry name" value="MurNAc-LAA_cat"/>
</dbReference>
<evidence type="ECO:0000313" key="7">
    <source>
        <dbReference type="Proteomes" id="UP000501253"/>
    </source>
</evidence>
<feature type="signal peptide" evidence="4">
    <location>
        <begin position="1"/>
        <end position="23"/>
    </location>
</feature>
<evidence type="ECO:0000256" key="1">
    <source>
        <dbReference type="ARBA" id="ARBA00001561"/>
    </source>
</evidence>
<dbReference type="SMART" id="SM00646">
    <property type="entry name" value="Ami_3"/>
    <property type="match status" value="1"/>
</dbReference>
<comment type="catalytic activity">
    <reaction evidence="1">
        <text>Hydrolyzes the link between N-acetylmuramoyl residues and L-amino acid residues in certain cell-wall glycopeptides.</text>
        <dbReference type="EC" id="3.5.1.28"/>
    </reaction>
</comment>
<dbReference type="PANTHER" id="PTHR30404">
    <property type="entry name" value="N-ACETYLMURAMOYL-L-ALANINE AMIDASE"/>
    <property type="match status" value="1"/>
</dbReference>
<dbReference type="GO" id="GO:0008745">
    <property type="term" value="F:N-acetylmuramoyl-L-alanine amidase activity"/>
    <property type="evidence" value="ECO:0007669"/>
    <property type="project" value="UniProtKB-EC"/>
</dbReference>
<name>A0A6H1WSH8_9BACT</name>
<reference evidence="6 7" key="1">
    <citation type="submission" date="2019-08" db="EMBL/GenBank/DDBJ databases">
        <title>Complete genome sequence of Thermosulfurimonas marina SU872T, an anaerobic thermophilic chemolithoautotrophic bacterium isolated from a shallow marine hydrothermal vent.</title>
        <authorList>
            <person name="Allioux M."/>
            <person name="Jebbar M."/>
            <person name="Slobodkina G."/>
            <person name="Slobodkin A."/>
            <person name="Moalic Y."/>
            <person name="Frolova A."/>
            <person name="Shao Z."/>
            <person name="Alain K."/>
        </authorList>
    </citation>
    <scope>NUCLEOTIDE SEQUENCE [LARGE SCALE GENOMIC DNA]</scope>
    <source>
        <strain evidence="6 7">SU872</strain>
    </source>
</reference>
<dbReference type="EC" id="3.5.1.28" evidence="2"/>
<accession>A0A6H1WSH8</accession>
<organism evidence="6 7">
    <name type="scientific">Thermosulfurimonas marina</name>
    <dbReference type="NCBI Taxonomy" id="2047767"/>
    <lineage>
        <taxon>Bacteria</taxon>
        <taxon>Pseudomonadati</taxon>
        <taxon>Thermodesulfobacteriota</taxon>
        <taxon>Thermodesulfobacteria</taxon>
        <taxon>Thermodesulfobacteriales</taxon>
        <taxon>Thermodesulfobacteriaceae</taxon>
        <taxon>Thermosulfurimonas</taxon>
    </lineage>
</organism>
<keyword evidence="4" id="KW-0732">Signal</keyword>
<dbReference type="RefSeq" id="WP_168719476.1">
    <property type="nucleotide sequence ID" value="NZ_CP042909.1"/>
</dbReference>
<dbReference type="CDD" id="cd02696">
    <property type="entry name" value="MurNAc-LAA"/>
    <property type="match status" value="1"/>
</dbReference>
<evidence type="ECO:0000256" key="2">
    <source>
        <dbReference type="ARBA" id="ARBA00011901"/>
    </source>
</evidence>
<gene>
    <name evidence="6" type="ORF">FVE67_04645</name>
</gene>
<dbReference type="Pfam" id="PF11741">
    <property type="entry name" value="AMIN"/>
    <property type="match status" value="1"/>
</dbReference>
<dbReference type="InterPro" id="IPR021731">
    <property type="entry name" value="AMIN_dom"/>
</dbReference>
<feature type="chain" id="PRO_5026206862" description="N-acetylmuramoyl-L-alanine amidase" evidence="4">
    <location>
        <begin position="24"/>
        <end position="541"/>
    </location>
</feature>
<dbReference type="KEGG" id="tmai:FVE67_04645"/>
<proteinExistence type="predicted"/>
<dbReference type="Gene3D" id="2.60.40.3500">
    <property type="match status" value="1"/>
</dbReference>
<dbReference type="Pfam" id="PF01520">
    <property type="entry name" value="Amidase_3"/>
    <property type="match status" value="1"/>
</dbReference>
<dbReference type="AlphaFoldDB" id="A0A6H1WSH8"/>
<dbReference type="PANTHER" id="PTHR30404:SF0">
    <property type="entry name" value="N-ACETYLMURAMOYL-L-ALANINE AMIDASE AMIC"/>
    <property type="match status" value="1"/>
</dbReference>
<dbReference type="GO" id="GO:0030288">
    <property type="term" value="C:outer membrane-bounded periplasmic space"/>
    <property type="evidence" value="ECO:0007669"/>
    <property type="project" value="TreeGrafter"/>
</dbReference>
<dbReference type="Proteomes" id="UP000501253">
    <property type="component" value="Chromosome"/>
</dbReference>
<dbReference type="GO" id="GO:0009253">
    <property type="term" value="P:peptidoglycan catabolic process"/>
    <property type="evidence" value="ECO:0007669"/>
    <property type="project" value="InterPro"/>
</dbReference>
<keyword evidence="7" id="KW-1185">Reference proteome</keyword>
<dbReference type="InterPro" id="IPR050695">
    <property type="entry name" value="N-acetylmuramoyl_amidase_3"/>
</dbReference>
<feature type="domain" description="MurNAc-LAA" evidence="5">
    <location>
        <begin position="378"/>
        <end position="529"/>
    </location>
</feature>
<evidence type="ECO:0000256" key="4">
    <source>
        <dbReference type="SAM" id="SignalP"/>
    </source>
</evidence>
<evidence type="ECO:0000259" key="5">
    <source>
        <dbReference type="SMART" id="SM00646"/>
    </source>
</evidence>
<evidence type="ECO:0000313" key="6">
    <source>
        <dbReference type="EMBL" id="QJA06128.1"/>
    </source>
</evidence>
<keyword evidence="3" id="KW-0378">Hydrolase</keyword>
<dbReference type="FunFam" id="3.40.630.40:FF:000005">
    <property type="entry name" value="N-acetylmuramoyl-L-alanine amidase (AmiA)"/>
    <property type="match status" value="1"/>
</dbReference>
<dbReference type="Gene3D" id="3.40.630.40">
    <property type="entry name" value="Zn-dependent exopeptidases"/>
    <property type="match status" value="1"/>
</dbReference>
<dbReference type="EMBL" id="CP042909">
    <property type="protein sequence ID" value="QJA06128.1"/>
    <property type="molecule type" value="Genomic_DNA"/>
</dbReference>
<evidence type="ECO:0000256" key="3">
    <source>
        <dbReference type="ARBA" id="ARBA00022801"/>
    </source>
</evidence>
<dbReference type="InterPro" id="IPR011990">
    <property type="entry name" value="TPR-like_helical_dom_sf"/>
</dbReference>